<evidence type="ECO:0000313" key="3">
    <source>
        <dbReference type="Proteomes" id="UP001054252"/>
    </source>
</evidence>
<organism evidence="2 3">
    <name type="scientific">Rubroshorea leprosula</name>
    <dbReference type="NCBI Taxonomy" id="152421"/>
    <lineage>
        <taxon>Eukaryota</taxon>
        <taxon>Viridiplantae</taxon>
        <taxon>Streptophyta</taxon>
        <taxon>Embryophyta</taxon>
        <taxon>Tracheophyta</taxon>
        <taxon>Spermatophyta</taxon>
        <taxon>Magnoliopsida</taxon>
        <taxon>eudicotyledons</taxon>
        <taxon>Gunneridae</taxon>
        <taxon>Pentapetalae</taxon>
        <taxon>rosids</taxon>
        <taxon>malvids</taxon>
        <taxon>Malvales</taxon>
        <taxon>Dipterocarpaceae</taxon>
        <taxon>Rubroshorea</taxon>
    </lineage>
</organism>
<keyword evidence="3" id="KW-1185">Reference proteome</keyword>
<comment type="caution">
    <text evidence="2">The sequence shown here is derived from an EMBL/GenBank/DDBJ whole genome shotgun (WGS) entry which is preliminary data.</text>
</comment>
<dbReference type="AlphaFoldDB" id="A0AAV5HLC7"/>
<feature type="region of interest" description="Disordered" evidence="1">
    <location>
        <begin position="1"/>
        <end position="20"/>
    </location>
</feature>
<dbReference type="EMBL" id="BPVZ01000001">
    <property type="protein sequence ID" value="GKU86689.1"/>
    <property type="molecule type" value="Genomic_DNA"/>
</dbReference>
<reference evidence="2 3" key="1">
    <citation type="journal article" date="2021" name="Commun. Biol.">
        <title>The genome of Shorea leprosula (Dipterocarpaceae) highlights the ecological relevance of drought in aseasonal tropical rainforests.</title>
        <authorList>
            <person name="Ng K.K.S."/>
            <person name="Kobayashi M.J."/>
            <person name="Fawcett J.A."/>
            <person name="Hatakeyama M."/>
            <person name="Paape T."/>
            <person name="Ng C.H."/>
            <person name="Ang C.C."/>
            <person name="Tnah L.H."/>
            <person name="Lee C.T."/>
            <person name="Nishiyama T."/>
            <person name="Sese J."/>
            <person name="O'Brien M.J."/>
            <person name="Copetti D."/>
            <person name="Mohd Noor M.I."/>
            <person name="Ong R.C."/>
            <person name="Putra M."/>
            <person name="Sireger I.Z."/>
            <person name="Indrioko S."/>
            <person name="Kosugi Y."/>
            <person name="Izuno A."/>
            <person name="Isagi Y."/>
            <person name="Lee S.L."/>
            <person name="Shimizu K.K."/>
        </authorList>
    </citation>
    <scope>NUCLEOTIDE SEQUENCE [LARGE SCALE GENOMIC DNA]</scope>
    <source>
        <strain evidence="2">214</strain>
    </source>
</reference>
<evidence type="ECO:0000313" key="2">
    <source>
        <dbReference type="EMBL" id="GKU86689.1"/>
    </source>
</evidence>
<dbReference type="Proteomes" id="UP001054252">
    <property type="component" value="Unassembled WGS sequence"/>
</dbReference>
<name>A0AAV5HLC7_9ROSI</name>
<protein>
    <submittedName>
        <fullName evidence="2">Uncharacterized protein</fullName>
    </submittedName>
</protein>
<proteinExistence type="predicted"/>
<accession>A0AAV5HLC7</accession>
<gene>
    <name evidence="2" type="ORF">SLEP1_g1182</name>
</gene>
<sequence>MYAADDGDLPNIASSSSGGLNSGFETVSLASSVLHPVSPRSRSSGVLVC</sequence>
<evidence type="ECO:0000256" key="1">
    <source>
        <dbReference type="SAM" id="MobiDB-lite"/>
    </source>
</evidence>